<evidence type="ECO:0000313" key="3">
    <source>
        <dbReference type="Proteomes" id="UP000274920"/>
    </source>
</evidence>
<evidence type="ECO:0000313" key="2">
    <source>
        <dbReference type="EMBL" id="RRK30595.1"/>
    </source>
</evidence>
<organism evidence="2 3">
    <name type="scientific">Schaedlerella arabinosiphila</name>
    <dbReference type="NCBI Taxonomy" id="2044587"/>
    <lineage>
        <taxon>Bacteria</taxon>
        <taxon>Bacillati</taxon>
        <taxon>Bacillota</taxon>
        <taxon>Clostridia</taxon>
        <taxon>Lachnospirales</taxon>
        <taxon>Lachnospiraceae</taxon>
        <taxon>Schaedlerella</taxon>
    </lineage>
</organism>
<keyword evidence="3" id="KW-1185">Reference proteome</keyword>
<dbReference type="Proteomes" id="UP000274920">
    <property type="component" value="Unassembled WGS sequence"/>
</dbReference>
<sequence>MKQFEMYEMKFRSHKPVLSEVAVELQAEFVHGEEKTVVKGFYGEDGNYYLRFLPRKTGAASTLVYLDYVMRRFSAIPSIWRSFVYQGNAICNI</sequence>
<dbReference type="RefSeq" id="WP_125126404.1">
    <property type="nucleotide sequence ID" value="NZ_RHJS01000002.1"/>
</dbReference>
<proteinExistence type="predicted"/>
<protein>
    <submittedName>
        <fullName evidence="2">DUF5060 domain-containing protein</fullName>
    </submittedName>
</protein>
<dbReference type="AlphaFoldDB" id="A0A3R8JJU7"/>
<name>A0A3R8JJU7_9FIRM</name>
<gene>
    <name evidence="2" type="ORF">EBB54_03780</name>
</gene>
<dbReference type="Gene3D" id="2.60.40.10">
    <property type="entry name" value="Immunoglobulins"/>
    <property type="match status" value="1"/>
</dbReference>
<dbReference type="InterPro" id="IPR013783">
    <property type="entry name" value="Ig-like_fold"/>
</dbReference>
<accession>A0A3R8JJU7</accession>
<dbReference type="InterPro" id="IPR032260">
    <property type="entry name" value="DUF5060"/>
</dbReference>
<reference evidence="2" key="1">
    <citation type="submission" date="2018-10" db="EMBL/GenBank/DDBJ databases">
        <title>Schaedlerella arabinophila gen. nov. sp. nov., isolated from the mouse intestinal tract and comparative analysis with the genome of the closely related altered Schaedler flora strain ASF502.</title>
        <authorList>
            <person name="Miyake S."/>
            <person name="Soh M."/>
            <person name="Seedorf H."/>
        </authorList>
    </citation>
    <scope>NUCLEOTIDE SEQUENCE [LARGE SCALE GENOMIC DNA]</scope>
    <source>
        <strain evidence="2">DSM 106076</strain>
    </source>
</reference>
<feature type="domain" description="DUF5060" evidence="1">
    <location>
        <begin position="2"/>
        <end position="59"/>
    </location>
</feature>
<dbReference type="EMBL" id="RHJS01000002">
    <property type="protein sequence ID" value="RRK30595.1"/>
    <property type="molecule type" value="Genomic_DNA"/>
</dbReference>
<evidence type="ECO:0000259" key="1">
    <source>
        <dbReference type="Pfam" id="PF16586"/>
    </source>
</evidence>
<comment type="caution">
    <text evidence="2">The sequence shown here is derived from an EMBL/GenBank/DDBJ whole genome shotgun (WGS) entry which is preliminary data.</text>
</comment>
<dbReference type="Pfam" id="PF16586">
    <property type="entry name" value="DUF5060"/>
    <property type="match status" value="1"/>
</dbReference>